<organism evidence="1 2">
    <name type="scientific">Panagrellus redivivus</name>
    <name type="common">Microworm</name>
    <dbReference type="NCBI Taxonomy" id="6233"/>
    <lineage>
        <taxon>Eukaryota</taxon>
        <taxon>Metazoa</taxon>
        <taxon>Ecdysozoa</taxon>
        <taxon>Nematoda</taxon>
        <taxon>Chromadorea</taxon>
        <taxon>Rhabditida</taxon>
        <taxon>Tylenchina</taxon>
        <taxon>Panagrolaimomorpha</taxon>
        <taxon>Panagrolaimoidea</taxon>
        <taxon>Panagrolaimidae</taxon>
        <taxon>Panagrellus</taxon>
    </lineage>
</organism>
<sequence length="70" mass="8041">MARTIPGLTFIAWDSFPFWPQKTCNRAWLDAFTPIHASATDILRLILGISSNNQGQHKRNEDTNVKEFHD</sequence>
<evidence type="ECO:0000313" key="1">
    <source>
        <dbReference type="Proteomes" id="UP000492821"/>
    </source>
</evidence>
<reference evidence="1" key="1">
    <citation type="journal article" date="2013" name="Genetics">
        <title>The draft genome and transcriptome of Panagrellus redivivus are shaped by the harsh demands of a free-living lifestyle.</title>
        <authorList>
            <person name="Srinivasan J."/>
            <person name="Dillman A.R."/>
            <person name="Macchietto M.G."/>
            <person name="Heikkinen L."/>
            <person name="Lakso M."/>
            <person name="Fracchia K.M."/>
            <person name="Antoshechkin I."/>
            <person name="Mortazavi A."/>
            <person name="Wong G."/>
            <person name="Sternberg P.W."/>
        </authorList>
    </citation>
    <scope>NUCLEOTIDE SEQUENCE [LARGE SCALE GENOMIC DNA]</scope>
    <source>
        <strain evidence="1">MT8872</strain>
    </source>
</reference>
<reference evidence="2" key="2">
    <citation type="submission" date="2020-10" db="UniProtKB">
        <authorList>
            <consortium name="WormBaseParasite"/>
        </authorList>
    </citation>
    <scope>IDENTIFICATION</scope>
</reference>
<protein>
    <submittedName>
        <fullName evidence="2">Secreted protein</fullName>
    </submittedName>
</protein>
<evidence type="ECO:0000313" key="2">
    <source>
        <dbReference type="WBParaSite" id="Pan_g2324.t1"/>
    </source>
</evidence>
<dbReference type="Proteomes" id="UP000492821">
    <property type="component" value="Unassembled WGS sequence"/>
</dbReference>
<dbReference type="AlphaFoldDB" id="A0A7E4ZXI0"/>
<name>A0A7E4ZXI0_PANRE</name>
<proteinExistence type="predicted"/>
<dbReference type="WBParaSite" id="Pan_g2324.t1">
    <property type="protein sequence ID" value="Pan_g2324.t1"/>
    <property type="gene ID" value="Pan_g2324"/>
</dbReference>
<keyword evidence="1" id="KW-1185">Reference proteome</keyword>
<accession>A0A7E4ZXI0</accession>